<protein>
    <recommendedName>
        <fullName evidence="4">Glycosyl hydrolase family 32 N-terminal domain-containing protein</fullName>
    </recommendedName>
</protein>
<sequence length="765" mass="84577">MPLKRFSFLTLILFTLPFTLLLKPAVAVTGFVKYLNNPIFLPGPLGSWDGRYVASPSLLKRDGIYKMWYQANEGSGVWKIGYASSSDGITGWLRLNHPVISVGSSDGWEALISDPRVLYNSTNNIYQMWYSSINSYWLSGPDRFRLRFATSTDGINWTKTDGWIFTGSSGMWDSGGINRGNSIIYKDGIYHMWYAGTNNDNLVTYPFWRIGYATSSNGVNWTKQNGGNPVINPTMWWELNNVSYPTVLLEDGLYKMWYTAGEGEAPTDIVYAYSEDGINWIKPASENPVLTRTSGSFDSIRFTLSDILKESDHYRLYFSGYNGSNWAVGLATNPAIEVVATPTPTSTPTPTPIPADKVVIIPGFGGSWNAASLLSCGFLDNGEWVLNPLAAGAYNPILNAITTSGYTPLPFYYDWRKDVIDNIPKLSNWINTNTTVEDERFHLVGHSMGGLVGRAYLENQQTNNRLERFMTVGSPHQGTAFAYPLWAAGDVSKEDLLFRFAATFLLKECGGLGGDDGATMRTQAPSLRNLLPTVDYLMSKSGDPIPIASMHDINKNNWLPNTYLPEDFFGVTIGSLAGNGFNTLRNIIVKDPSKHDIKLENWLDGKLFKTVEDSTGDGRIMTSSSLIPGAYKKVVNLDHGGLINSAEGIGEIFNFLDIPIPATLMADSITPSSALTIIGYPAIFWVVDPQSKTVKDSDGLVGIVNPKSGNYQLRLIPKSNETTVIIGQFLANGKNLWKKYKLKNILPKFLTISFDPTTPLDEPIQ</sequence>
<dbReference type="InterPro" id="IPR013148">
    <property type="entry name" value="Glyco_hydro_32_N"/>
</dbReference>
<proteinExistence type="inferred from homology"/>
<evidence type="ECO:0000259" key="4">
    <source>
        <dbReference type="Pfam" id="PF00251"/>
    </source>
</evidence>
<gene>
    <name evidence="5" type="ORF">A3A79_05410</name>
</gene>
<evidence type="ECO:0000313" key="6">
    <source>
        <dbReference type="Proteomes" id="UP000178759"/>
    </source>
</evidence>
<comment type="caution">
    <text evidence="5">The sequence shown here is derived from an EMBL/GenBank/DDBJ whole genome shotgun (WGS) entry which is preliminary data.</text>
</comment>
<dbReference type="GO" id="GO:0016798">
    <property type="term" value="F:hydrolase activity, acting on glycosyl bonds"/>
    <property type="evidence" value="ECO:0007669"/>
    <property type="project" value="UniProtKB-KW"/>
</dbReference>
<dbReference type="Proteomes" id="UP000178759">
    <property type="component" value="Unassembled WGS sequence"/>
</dbReference>
<evidence type="ECO:0000256" key="1">
    <source>
        <dbReference type="ARBA" id="ARBA00009902"/>
    </source>
</evidence>
<feature type="domain" description="Glycosyl hydrolase family 32 N-terminal" evidence="4">
    <location>
        <begin position="177"/>
        <end position="294"/>
    </location>
</feature>
<dbReference type="PANTHER" id="PTHR35279:SF1">
    <property type="entry name" value="ARABINANASE_LEVANSUCRASE_INVERTASE"/>
    <property type="match status" value="1"/>
</dbReference>
<dbReference type="InterPro" id="IPR029058">
    <property type="entry name" value="AB_hydrolase_fold"/>
</dbReference>
<dbReference type="Pfam" id="PF02089">
    <property type="entry name" value="Palm_thioest"/>
    <property type="match status" value="1"/>
</dbReference>
<reference evidence="5 6" key="1">
    <citation type="journal article" date="2016" name="Nat. Commun.">
        <title>Thousands of microbial genomes shed light on interconnected biogeochemical processes in an aquifer system.</title>
        <authorList>
            <person name="Anantharaman K."/>
            <person name="Brown C.T."/>
            <person name="Hug L.A."/>
            <person name="Sharon I."/>
            <person name="Castelle C.J."/>
            <person name="Probst A.J."/>
            <person name="Thomas B.C."/>
            <person name="Singh A."/>
            <person name="Wilkins M.J."/>
            <person name="Karaoz U."/>
            <person name="Brodie E.L."/>
            <person name="Williams K.H."/>
            <person name="Hubbard S.S."/>
            <person name="Banfield J.F."/>
        </authorList>
    </citation>
    <scope>NUCLEOTIDE SEQUENCE [LARGE SCALE GENOMIC DNA]</scope>
</reference>
<name>A0A1F6AJE6_9BACT</name>
<comment type="similarity">
    <text evidence="1">Belongs to the glycosyl hydrolase 32 family.</text>
</comment>
<dbReference type="PANTHER" id="PTHR35279">
    <property type="match status" value="1"/>
</dbReference>
<dbReference type="AlphaFoldDB" id="A0A1F6AJE6"/>
<accession>A0A1F6AJE6</accession>
<evidence type="ECO:0000313" key="5">
    <source>
        <dbReference type="EMBL" id="OGG24592.1"/>
    </source>
</evidence>
<dbReference type="Gene3D" id="3.40.50.1820">
    <property type="entry name" value="alpha/beta hydrolase"/>
    <property type="match status" value="1"/>
</dbReference>
<dbReference type="InterPro" id="IPR023296">
    <property type="entry name" value="Glyco_hydro_beta-prop_sf"/>
</dbReference>
<keyword evidence="3" id="KW-0326">Glycosidase</keyword>
<dbReference type="Gene3D" id="2.115.10.20">
    <property type="entry name" value="Glycosyl hydrolase domain, family 43"/>
    <property type="match status" value="2"/>
</dbReference>
<keyword evidence="2" id="KW-0378">Hydrolase</keyword>
<dbReference type="EMBL" id="MFJV01000001">
    <property type="protein sequence ID" value="OGG24592.1"/>
    <property type="molecule type" value="Genomic_DNA"/>
</dbReference>
<dbReference type="SUPFAM" id="SSF53474">
    <property type="entry name" value="alpha/beta-Hydrolases"/>
    <property type="match status" value="1"/>
</dbReference>
<dbReference type="Pfam" id="PF00251">
    <property type="entry name" value="Glyco_hydro_32N"/>
    <property type="match status" value="1"/>
</dbReference>
<dbReference type="STRING" id="1798392.A3A79_05410"/>
<organism evidence="5 6">
    <name type="scientific">Candidatus Gottesmanbacteria bacterium RIFCSPLOWO2_01_FULL_43_11b</name>
    <dbReference type="NCBI Taxonomy" id="1798392"/>
    <lineage>
        <taxon>Bacteria</taxon>
        <taxon>Candidatus Gottesmaniibacteriota</taxon>
    </lineage>
</organism>
<evidence type="ECO:0000256" key="2">
    <source>
        <dbReference type="ARBA" id="ARBA00022801"/>
    </source>
</evidence>
<evidence type="ECO:0000256" key="3">
    <source>
        <dbReference type="ARBA" id="ARBA00023295"/>
    </source>
</evidence>
<dbReference type="SUPFAM" id="SSF75005">
    <property type="entry name" value="Arabinanase/levansucrase/invertase"/>
    <property type="match status" value="2"/>
</dbReference>